<protein>
    <submittedName>
        <fullName evidence="3">Uncharacterized protein</fullName>
    </submittedName>
</protein>
<dbReference type="Gene3D" id="1.25.40.20">
    <property type="entry name" value="Ankyrin repeat-containing domain"/>
    <property type="match status" value="1"/>
</dbReference>
<dbReference type="PANTHER" id="PTHR46899:SF3">
    <property type="entry name" value="PROTEIN PHOSPHATASE 1 REGULATORY SUBUNIT 27"/>
    <property type="match status" value="1"/>
</dbReference>
<comment type="caution">
    <text evidence="3">The sequence shown here is derived from an EMBL/GenBank/DDBJ whole genome shotgun (WGS) entry which is preliminary data.</text>
</comment>
<dbReference type="EMBL" id="CALNXI010000609">
    <property type="protein sequence ID" value="CAH3030070.1"/>
    <property type="molecule type" value="Genomic_DNA"/>
</dbReference>
<dbReference type="PROSITE" id="PS50088">
    <property type="entry name" value="ANK_REPEAT"/>
    <property type="match status" value="1"/>
</dbReference>
<feature type="repeat" description="ANK" evidence="1">
    <location>
        <begin position="154"/>
        <end position="186"/>
    </location>
</feature>
<feature type="region of interest" description="Disordered" evidence="2">
    <location>
        <begin position="19"/>
        <end position="87"/>
    </location>
</feature>
<gene>
    <name evidence="3" type="ORF">PEVE_00037305</name>
</gene>
<dbReference type="InterPro" id="IPR036770">
    <property type="entry name" value="Ankyrin_rpt-contain_sf"/>
</dbReference>
<feature type="compositionally biased region" description="Basic and acidic residues" evidence="2">
    <location>
        <begin position="58"/>
        <end position="87"/>
    </location>
</feature>
<name>A0ABN8MP54_9CNID</name>
<evidence type="ECO:0000313" key="3">
    <source>
        <dbReference type="EMBL" id="CAH3030070.1"/>
    </source>
</evidence>
<dbReference type="SUPFAM" id="SSF48403">
    <property type="entry name" value="Ankyrin repeat"/>
    <property type="match status" value="1"/>
</dbReference>
<reference evidence="3 4" key="1">
    <citation type="submission" date="2022-05" db="EMBL/GenBank/DDBJ databases">
        <authorList>
            <consortium name="Genoscope - CEA"/>
            <person name="William W."/>
        </authorList>
    </citation>
    <scope>NUCLEOTIDE SEQUENCE [LARGE SCALE GENOMIC DNA]</scope>
</reference>
<dbReference type="SMART" id="SM00248">
    <property type="entry name" value="ANK"/>
    <property type="match status" value="2"/>
</dbReference>
<evidence type="ECO:0000256" key="2">
    <source>
        <dbReference type="SAM" id="MobiDB-lite"/>
    </source>
</evidence>
<organism evidence="3 4">
    <name type="scientific">Porites evermanni</name>
    <dbReference type="NCBI Taxonomy" id="104178"/>
    <lineage>
        <taxon>Eukaryota</taxon>
        <taxon>Metazoa</taxon>
        <taxon>Cnidaria</taxon>
        <taxon>Anthozoa</taxon>
        <taxon>Hexacorallia</taxon>
        <taxon>Scleractinia</taxon>
        <taxon>Fungiina</taxon>
        <taxon>Poritidae</taxon>
        <taxon>Porites</taxon>
    </lineage>
</organism>
<dbReference type="Proteomes" id="UP001159427">
    <property type="component" value="Unassembled WGS sequence"/>
</dbReference>
<evidence type="ECO:0000256" key="1">
    <source>
        <dbReference type="PROSITE-ProRule" id="PRU00023"/>
    </source>
</evidence>
<evidence type="ECO:0000313" key="4">
    <source>
        <dbReference type="Proteomes" id="UP001159427"/>
    </source>
</evidence>
<dbReference type="InterPro" id="IPR002110">
    <property type="entry name" value="Ankyrin_rpt"/>
</dbReference>
<sequence>MSQINQDITDAALTVGSKKETKMKQEGEVACQEHVKRRRRRNIRKEMTSDTGNNLALKQDKLERKNANREQGEKRREQTKNNGKEQNRRYGMVVEDIYIDLEDIVDDIKQGKLSLEALPKMGLFPLHEAAARGLTKCAESLIELGLQLTNETPDGFTPLEVAVMAGNFDAAALLIQYGAPIDRIRDGIPQFAR</sequence>
<keyword evidence="1" id="KW-0040">ANK repeat</keyword>
<accession>A0ABN8MP54</accession>
<keyword evidence="4" id="KW-1185">Reference proteome</keyword>
<dbReference type="Pfam" id="PF12796">
    <property type="entry name" value="Ank_2"/>
    <property type="match status" value="1"/>
</dbReference>
<proteinExistence type="predicted"/>
<dbReference type="PROSITE" id="PS50297">
    <property type="entry name" value="ANK_REP_REGION"/>
    <property type="match status" value="1"/>
</dbReference>
<feature type="compositionally biased region" description="Basic and acidic residues" evidence="2">
    <location>
        <begin position="19"/>
        <end position="34"/>
    </location>
</feature>
<dbReference type="InterPro" id="IPR053080">
    <property type="entry name" value="PP1_regulatory_subunit_27"/>
</dbReference>
<dbReference type="PANTHER" id="PTHR46899">
    <property type="entry name" value="PROTEIN PHOSPHATASE 1 REGULATORY SUBUNIT 27"/>
    <property type="match status" value="1"/>
</dbReference>